<comment type="caution">
    <text evidence="1">The sequence shown here is derived from an EMBL/GenBank/DDBJ whole genome shotgun (WGS) entry which is preliminary data.</text>
</comment>
<protein>
    <submittedName>
        <fullName evidence="1">Uncharacterized protein</fullName>
    </submittedName>
</protein>
<name>A0AAV4Q563_CAEEX</name>
<organism evidence="1 2">
    <name type="scientific">Caerostris extrusa</name>
    <name type="common">Bark spider</name>
    <name type="synonym">Caerostris bankana</name>
    <dbReference type="NCBI Taxonomy" id="172846"/>
    <lineage>
        <taxon>Eukaryota</taxon>
        <taxon>Metazoa</taxon>
        <taxon>Ecdysozoa</taxon>
        <taxon>Arthropoda</taxon>
        <taxon>Chelicerata</taxon>
        <taxon>Arachnida</taxon>
        <taxon>Araneae</taxon>
        <taxon>Araneomorphae</taxon>
        <taxon>Entelegynae</taxon>
        <taxon>Araneoidea</taxon>
        <taxon>Araneidae</taxon>
        <taxon>Caerostris</taxon>
    </lineage>
</organism>
<sequence length="84" mass="9627">MIALNASEHQRVFLCPWDISRTSLNFINKAANSVEASSMWMQRPILVTDRNWLCMGRRPHSSLNARGRVRQCNEAVSCAPNQWP</sequence>
<evidence type="ECO:0000313" key="1">
    <source>
        <dbReference type="EMBL" id="GIY03621.1"/>
    </source>
</evidence>
<dbReference type="AlphaFoldDB" id="A0AAV4Q563"/>
<proteinExistence type="predicted"/>
<dbReference type="EMBL" id="BPLR01005604">
    <property type="protein sequence ID" value="GIY03621.1"/>
    <property type="molecule type" value="Genomic_DNA"/>
</dbReference>
<accession>A0AAV4Q563</accession>
<gene>
    <name evidence="1" type="ORF">CEXT_207741</name>
</gene>
<dbReference type="Proteomes" id="UP001054945">
    <property type="component" value="Unassembled WGS sequence"/>
</dbReference>
<keyword evidence="2" id="KW-1185">Reference proteome</keyword>
<evidence type="ECO:0000313" key="2">
    <source>
        <dbReference type="Proteomes" id="UP001054945"/>
    </source>
</evidence>
<reference evidence="1 2" key="1">
    <citation type="submission" date="2021-06" db="EMBL/GenBank/DDBJ databases">
        <title>Caerostris extrusa draft genome.</title>
        <authorList>
            <person name="Kono N."/>
            <person name="Arakawa K."/>
        </authorList>
    </citation>
    <scope>NUCLEOTIDE SEQUENCE [LARGE SCALE GENOMIC DNA]</scope>
</reference>